<evidence type="ECO:0000256" key="1">
    <source>
        <dbReference type="SAM" id="Phobius"/>
    </source>
</evidence>
<keyword evidence="1" id="KW-1133">Transmembrane helix</keyword>
<keyword evidence="1" id="KW-0472">Membrane</keyword>
<comment type="caution">
    <text evidence="2">The sequence shown here is derived from an EMBL/GenBank/DDBJ whole genome shotgun (WGS) entry which is preliminary data.</text>
</comment>
<sequence>MPAFQKEWIASRVALVLAAIVLIMMLFACTSSSESRTEGFRGMKWGSALKDPSQFEPLAEEGDLKFYRKKGEDLKVEDVKVENIVYGFYKNRFYNVMVYYASPENFQRLKEILSRWYGNPVEPEQGVKKYFWNVDLLNVLLDYNDAAGSGRISYFFRPIQTEIEVSR</sequence>
<proteinExistence type="predicted"/>
<organism evidence="2 3">
    <name type="scientific">Desulforhabdus amnigena</name>
    <dbReference type="NCBI Taxonomy" id="40218"/>
    <lineage>
        <taxon>Bacteria</taxon>
        <taxon>Pseudomonadati</taxon>
        <taxon>Thermodesulfobacteriota</taxon>
        <taxon>Syntrophobacteria</taxon>
        <taxon>Syntrophobacterales</taxon>
        <taxon>Syntrophobacteraceae</taxon>
        <taxon>Desulforhabdus</taxon>
    </lineage>
</organism>
<evidence type="ECO:0008006" key="4">
    <source>
        <dbReference type="Google" id="ProtNLM"/>
    </source>
</evidence>
<keyword evidence="3" id="KW-1185">Reference proteome</keyword>
<reference evidence="2" key="1">
    <citation type="submission" date="2022-12" db="EMBL/GenBank/DDBJ databases">
        <title>Reference genome sequencing for broad-spectrum identification of bacterial and archaeal isolates by mass spectrometry.</title>
        <authorList>
            <person name="Sekiguchi Y."/>
            <person name="Tourlousse D.M."/>
        </authorList>
    </citation>
    <scope>NUCLEOTIDE SEQUENCE</scope>
    <source>
        <strain evidence="2">ASRB1</strain>
    </source>
</reference>
<feature type="transmembrane region" description="Helical" evidence="1">
    <location>
        <begin position="9"/>
        <end position="28"/>
    </location>
</feature>
<evidence type="ECO:0000313" key="3">
    <source>
        <dbReference type="Proteomes" id="UP001144372"/>
    </source>
</evidence>
<dbReference type="RefSeq" id="WP_281795813.1">
    <property type="nucleotide sequence ID" value="NZ_BSDR01000001.1"/>
</dbReference>
<gene>
    <name evidence="2" type="ORF">DAMNIGENAA_32110</name>
</gene>
<name>A0A9W6FVV1_9BACT</name>
<accession>A0A9W6FVV1</accession>
<dbReference type="PROSITE" id="PS51257">
    <property type="entry name" value="PROKAR_LIPOPROTEIN"/>
    <property type="match status" value="1"/>
</dbReference>
<dbReference type="Proteomes" id="UP001144372">
    <property type="component" value="Unassembled WGS sequence"/>
</dbReference>
<keyword evidence="1" id="KW-0812">Transmembrane</keyword>
<dbReference type="AlphaFoldDB" id="A0A9W6FVV1"/>
<evidence type="ECO:0000313" key="2">
    <source>
        <dbReference type="EMBL" id="GLI35778.1"/>
    </source>
</evidence>
<protein>
    <recommendedName>
        <fullName evidence="4">Lipoprotein</fullName>
    </recommendedName>
</protein>
<dbReference type="EMBL" id="BSDR01000001">
    <property type="protein sequence ID" value="GLI35778.1"/>
    <property type="molecule type" value="Genomic_DNA"/>
</dbReference>